<evidence type="ECO:0000313" key="1">
    <source>
        <dbReference type="EMBL" id="PPV12152.1"/>
    </source>
</evidence>
<protein>
    <submittedName>
        <fullName evidence="1">Uncharacterized protein</fullName>
    </submittedName>
</protein>
<name>A0A2S7F5K0_CLOBU</name>
<organism evidence="1 2">
    <name type="scientific">Clostridium butyricum</name>
    <dbReference type="NCBI Taxonomy" id="1492"/>
    <lineage>
        <taxon>Bacteria</taxon>
        <taxon>Bacillati</taxon>
        <taxon>Bacillota</taxon>
        <taxon>Clostridia</taxon>
        <taxon>Eubacteriales</taxon>
        <taxon>Clostridiaceae</taxon>
        <taxon>Clostridium</taxon>
    </lineage>
</organism>
<gene>
    <name evidence="1" type="ORF">AWN73_19755</name>
</gene>
<accession>A0A2S7F5K0</accession>
<reference evidence="1 2" key="1">
    <citation type="submission" date="2016-01" db="EMBL/GenBank/DDBJ databases">
        <title>Characterization of the Clostridium difficile lineages that are prevalent in Hong Kong and China.</title>
        <authorList>
            <person name="Kwok J.S.-L."/>
            <person name="Lam W.-Y."/>
            <person name="Ip M."/>
            <person name="Chan T.-F."/>
            <person name="Hawkey P.M."/>
            <person name="Tsui S.K.-W."/>
        </authorList>
    </citation>
    <scope>NUCLEOTIDE SEQUENCE [LARGE SCALE GENOMIC DNA]</scope>
    <source>
        <strain evidence="1 2">300064</strain>
    </source>
</reference>
<dbReference type="AlphaFoldDB" id="A0A2S7F5K0"/>
<dbReference type="EMBL" id="LRDH01000159">
    <property type="protein sequence ID" value="PPV12152.1"/>
    <property type="molecule type" value="Genomic_DNA"/>
</dbReference>
<dbReference type="RefSeq" id="WP_104675697.1">
    <property type="nucleotide sequence ID" value="NZ_LRDH01000159.1"/>
</dbReference>
<proteinExistence type="predicted"/>
<comment type="caution">
    <text evidence="1">The sequence shown here is derived from an EMBL/GenBank/DDBJ whole genome shotgun (WGS) entry which is preliminary data.</text>
</comment>
<evidence type="ECO:0000313" key="2">
    <source>
        <dbReference type="Proteomes" id="UP000238081"/>
    </source>
</evidence>
<sequence length="106" mass="13060">MELEQWLKDHNIKKMVMQNLQFYLSEYKKDDEEDFNELFKDMDFDKVKYEFHSVSYVINMWHIAENEERKYISAKVRLEYEESTFAEYEVIYGLDGEGEDDYLRIV</sequence>
<dbReference type="Proteomes" id="UP000238081">
    <property type="component" value="Unassembled WGS sequence"/>
</dbReference>